<gene>
    <name evidence="2" type="ORF">SAMN05444354_123126</name>
</gene>
<dbReference type="RefSeq" id="WP_075010271.1">
    <property type="nucleotide sequence ID" value="NZ_FOAP01000023.1"/>
</dbReference>
<dbReference type="Proteomes" id="UP000182719">
    <property type="component" value="Unassembled WGS sequence"/>
</dbReference>
<dbReference type="AlphaFoldDB" id="A0A1H8BEY6"/>
<dbReference type="InterPro" id="IPR032710">
    <property type="entry name" value="NTF2-like_dom_sf"/>
</dbReference>
<dbReference type="EMBL" id="FOAP01000023">
    <property type="protein sequence ID" value="SEM81393.1"/>
    <property type="molecule type" value="Genomic_DNA"/>
</dbReference>
<dbReference type="GO" id="GO:0016853">
    <property type="term" value="F:isomerase activity"/>
    <property type="evidence" value="ECO:0007669"/>
    <property type="project" value="UniProtKB-KW"/>
</dbReference>
<keyword evidence="2" id="KW-0413">Isomerase</keyword>
<dbReference type="OrthoDB" id="13610at2"/>
<dbReference type="SUPFAM" id="SSF54427">
    <property type="entry name" value="NTF2-like"/>
    <property type="match status" value="1"/>
</dbReference>
<dbReference type="InterPro" id="IPR037401">
    <property type="entry name" value="SnoaL-like"/>
</dbReference>
<organism evidence="2 3">
    <name type="scientific">Stigmatella aurantiaca</name>
    <dbReference type="NCBI Taxonomy" id="41"/>
    <lineage>
        <taxon>Bacteria</taxon>
        <taxon>Pseudomonadati</taxon>
        <taxon>Myxococcota</taxon>
        <taxon>Myxococcia</taxon>
        <taxon>Myxococcales</taxon>
        <taxon>Cystobacterineae</taxon>
        <taxon>Archangiaceae</taxon>
        <taxon>Stigmatella</taxon>
    </lineage>
</organism>
<keyword evidence="3" id="KW-1185">Reference proteome</keyword>
<protein>
    <submittedName>
        <fullName evidence="2">Ketosteroid isomerase homolog</fullName>
    </submittedName>
</protein>
<evidence type="ECO:0000313" key="3">
    <source>
        <dbReference type="Proteomes" id="UP000182719"/>
    </source>
</evidence>
<evidence type="ECO:0000313" key="2">
    <source>
        <dbReference type="EMBL" id="SEM81393.1"/>
    </source>
</evidence>
<evidence type="ECO:0000259" key="1">
    <source>
        <dbReference type="Pfam" id="PF12680"/>
    </source>
</evidence>
<proteinExistence type="predicted"/>
<dbReference type="Gene3D" id="3.10.450.50">
    <property type="match status" value="1"/>
</dbReference>
<accession>A0A1H8BEY6</accession>
<sequence>MPVLEPGVVRAFAAEWIEAWNAHDIEHILGHYTEDVEFSSPFVASIAGEPSGVLKGKAALRAYWTKALAMLPDLRFELIDVLSGAGFVTLYYRGHRGTVAETFSLDASRKVRFATSCYSVERRGQPPCA</sequence>
<name>A0A1H8BEY6_STIAU</name>
<dbReference type="Pfam" id="PF12680">
    <property type="entry name" value="SnoaL_2"/>
    <property type="match status" value="1"/>
</dbReference>
<feature type="domain" description="SnoaL-like" evidence="1">
    <location>
        <begin position="14"/>
        <end position="102"/>
    </location>
</feature>
<reference evidence="3" key="1">
    <citation type="submission" date="2016-10" db="EMBL/GenBank/DDBJ databases">
        <authorList>
            <person name="Varghese N."/>
            <person name="Submissions S."/>
        </authorList>
    </citation>
    <scope>NUCLEOTIDE SEQUENCE [LARGE SCALE GENOMIC DNA]</scope>
    <source>
        <strain evidence="3">DSM 17044</strain>
    </source>
</reference>